<keyword evidence="14 15" id="KW-0395">Inflammatory response</keyword>
<dbReference type="GO" id="GO:0004888">
    <property type="term" value="F:transmembrane signaling receptor activity"/>
    <property type="evidence" value="ECO:0007669"/>
    <property type="project" value="InterPro"/>
</dbReference>
<evidence type="ECO:0000256" key="3">
    <source>
        <dbReference type="ARBA" id="ARBA00022588"/>
    </source>
</evidence>
<dbReference type="Pfam" id="PF00560">
    <property type="entry name" value="LRR_1"/>
    <property type="match status" value="1"/>
</dbReference>
<dbReference type="GO" id="GO:0042497">
    <property type="term" value="F:triacyl lipopeptide binding"/>
    <property type="evidence" value="ECO:0007669"/>
    <property type="project" value="TreeGrafter"/>
</dbReference>
<dbReference type="PROSITE" id="PS50104">
    <property type="entry name" value="TIR"/>
    <property type="match status" value="1"/>
</dbReference>
<organism evidence="20 21">
    <name type="scientific">Xyrichtys novacula</name>
    <name type="common">Pearly razorfish</name>
    <name type="synonym">Hemipteronotus novacula</name>
    <dbReference type="NCBI Taxonomy" id="13765"/>
    <lineage>
        <taxon>Eukaryota</taxon>
        <taxon>Metazoa</taxon>
        <taxon>Chordata</taxon>
        <taxon>Craniata</taxon>
        <taxon>Vertebrata</taxon>
        <taxon>Euteleostomi</taxon>
        <taxon>Actinopterygii</taxon>
        <taxon>Neopterygii</taxon>
        <taxon>Teleostei</taxon>
        <taxon>Neoteleostei</taxon>
        <taxon>Acanthomorphata</taxon>
        <taxon>Eupercaria</taxon>
        <taxon>Labriformes</taxon>
        <taxon>Labridae</taxon>
        <taxon>Xyrichtys</taxon>
    </lineage>
</organism>
<dbReference type="GO" id="GO:0006954">
    <property type="term" value="P:inflammatory response"/>
    <property type="evidence" value="ECO:0007669"/>
    <property type="project" value="UniProtKB-UniRule"/>
</dbReference>
<evidence type="ECO:0000256" key="5">
    <source>
        <dbReference type="ARBA" id="ARBA00022692"/>
    </source>
</evidence>
<evidence type="ECO:0000256" key="13">
    <source>
        <dbReference type="ARBA" id="ARBA00023180"/>
    </source>
</evidence>
<evidence type="ECO:0000256" key="4">
    <source>
        <dbReference type="ARBA" id="ARBA00022614"/>
    </source>
</evidence>
<evidence type="ECO:0000256" key="9">
    <source>
        <dbReference type="ARBA" id="ARBA00022989"/>
    </source>
</evidence>
<dbReference type="PRINTS" id="PR00019">
    <property type="entry name" value="LEURICHRPT"/>
</dbReference>
<evidence type="ECO:0000256" key="8">
    <source>
        <dbReference type="ARBA" id="ARBA00022859"/>
    </source>
</evidence>
<dbReference type="GO" id="GO:0005886">
    <property type="term" value="C:plasma membrane"/>
    <property type="evidence" value="ECO:0007669"/>
    <property type="project" value="TreeGrafter"/>
</dbReference>
<evidence type="ECO:0000256" key="12">
    <source>
        <dbReference type="ARBA" id="ARBA00023170"/>
    </source>
</evidence>
<evidence type="ECO:0000256" key="11">
    <source>
        <dbReference type="ARBA" id="ARBA00023157"/>
    </source>
</evidence>
<comment type="similarity">
    <text evidence="2 15">Belongs to the Toll-like receptor family.</text>
</comment>
<keyword evidence="9 17" id="KW-1133">Transmembrane helix</keyword>
<name>A0AAV1EHR2_XYRNO</name>
<dbReference type="Proteomes" id="UP001178508">
    <property type="component" value="Unassembled WGS sequence"/>
</dbReference>
<evidence type="ECO:0000256" key="18">
    <source>
        <dbReference type="SAM" id="SignalP"/>
    </source>
</evidence>
<feature type="domain" description="TIR" evidence="19">
    <location>
        <begin position="651"/>
        <end position="808"/>
    </location>
</feature>
<dbReference type="PROSITE" id="PS51450">
    <property type="entry name" value="LRR"/>
    <property type="match status" value="5"/>
</dbReference>
<sequence>MGPVTRGFFTLLLSLCWAQKSDLGDERPSCDGCDLQMSCNCAHGGFTRVPVVTGLAMTLDLSFNNISEVTEDDLKGHKHLRALNLHGNRIAMIHPSAFDPLWSLENLDLSNNQLDALNDKWFRKLKALERLNLLNNPYRCLGSPLFQNLVRLRGLQFGGPALEELKRADMSGVTELEELKLSANNMKRYESGALADIWPLGRVTLSLHGPSLTDSALAAAVLADVSYPETPLVLEDLQITDKESLQPLKEAAKRRIRRFTFRNVTTSDEAITNFLMIMDGVPLTSLSVEDSTLVGVGRWEQARKTDHRAVDEFFLRNMKVLNVYQFVAFLQLLFLLQYPRKVSVINAQVFVTPCITSHLLKNLQYFDLSDNLLTDLTLRESLCQGDGTLKHLRVLNVSGNALKSLSTVSHLVEKLSKLTHLDISRNAYSSMPQHCSWPHTLRYLNISGAKLSTVTQCLPKTLEVLDLSNNNLKSFLLFLPALRELYLSGNRFLRLPPGWLFPNLQTLTLQSNTLKRFNHSDLQSYERLQSLQAGQNKFDCSCDFVNFLQSVFEGDGDVQLTDREDSYVCDSPLYLQGEVVSQVSLSLYECHRVLCVSVICGVVLCVSTLVCVLLWRLHAIWYLKMTWAWLKAKRISRKRQKRDREGTEALLSYDAFVSYSESDACWVENLLVPELERTRESSEDSMNAVSPRPLTLCLHKRDFLPGHWIMDNIMSAIESSRRTIFILSKNFVQSDWCRYELDFSHFWLFDGNAGGEAAILILLEPLPKDNIPKRFYKLHKLMSSTTYLEWPQEEEKYGEFWESLHKALRIEEDD</sequence>
<dbReference type="SUPFAM" id="SSF52200">
    <property type="entry name" value="Toll/Interleukin receptor TIR domain"/>
    <property type="match status" value="1"/>
</dbReference>
<dbReference type="InterPro" id="IPR035897">
    <property type="entry name" value="Toll_tir_struct_dom_sf"/>
</dbReference>
<keyword evidence="6 18" id="KW-0732">Signal</keyword>
<dbReference type="GO" id="GO:0002224">
    <property type="term" value="P:toll-like receptor signaling pathway"/>
    <property type="evidence" value="ECO:0007669"/>
    <property type="project" value="UniProtKB-UniRule"/>
</dbReference>
<comment type="caution">
    <text evidence="20">The sequence shown here is derived from an EMBL/GenBank/DDBJ whole genome shotgun (WGS) entry which is preliminary data.</text>
</comment>
<feature type="disulfide bond" evidence="16">
    <location>
        <begin position="354"/>
        <end position="383"/>
    </location>
</feature>
<evidence type="ECO:0000256" key="2">
    <source>
        <dbReference type="ARBA" id="ARBA00009634"/>
    </source>
</evidence>
<feature type="signal peptide" evidence="18">
    <location>
        <begin position="1"/>
        <end position="18"/>
    </location>
</feature>
<evidence type="ECO:0000256" key="14">
    <source>
        <dbReference type="ARBA" id="ARBA00023198"/>
    </source>
</evidence>
<dbReference type="Pfam" id="PF01582">
    <property type="entry name" value="TIR"/>
    <property type="match status" value="1"/>
</dbReference>
<evidence type="ECO:0000259" key="19">
    <source>
        <dbReference type="PROSITE" id="PS50104"/>
    </source>
</evidence>
<dbReference type="InterPro" id="IPR032675">
    <property type="entry name" value="LRR_dom_sf"/>
</dbReference>
<evidence type="ECO:0000256" key="17">
    <source>
        <dbReference type="SAM" id="Phobius"/>
    </source>
</evidence>
<feature type="disulfide bond" evidence="16">
    <location>
        <begin position="435"/>
        <end position="457"/>
    </location>
</feature>
<gene>
    <name evidence="20" type="ORF">XNOV1_A017510</name>
</gene>
<evidence type="ECO:0000313" key="21">
    <source>
        <dbReference type="Proteomes" id="UP001178508"/>
    </source>
</evidence>
<accession>A0AAV1EHR2</accession>
<keyword evidence="8 15" id="KW-0391">Immunity</keyword>
<dbReference type="Pfam" id="PF13855">
    <property type="entry name" value="LRR_8"/>
    <property type="match status" value="2"/>
</dbReference>
<dbReference type="InterPro" id="IPR003591">
    <property type="entry name" value="Leu-rich_rpt_typical-subtyp"/>
</dbReference>
<dbReference type="FunFam" id="3.40.50.10140:FF:000001">
    <property type="entry name" value="Toll-like receptor 2"/>
    <property type="match status" value="1"/>
</dbReference>
<feature type="transmembrane region" description="Helical" evidence="17">
    <location>
        <begin position="591"/>
        <end position="615"/>
    </location>
</feature>
<dbReference type="AlphaFoldDB" id="A0AAV1EHR2"/>
<feature type="chain" id="PRO_5043673459" description="Toll-like receptor 2" evidence="18">
    <location>
        <begin position="19"/>
        <end position="814"/>
    </location>
</feature>
<dbReference type="PANTHER" id="PTHR24365">
    <property type="entry name" value="TOLL-LIKE RECEPTOR"/>
    <property type="match status" value="1"/>
</dbReference>
<dbReference type="PANTHER" id="PTHR24365:SF17">
    <property type="entry name" value="TOLL-LIKE RECEPTOR 2"/>
    <property type="match status" value="1"/>
</dbReference>
<comment type="function">
    <text evidence="15">Cooperates with LY96 to mediate the innate immune response to bacterial lipoproteins and other microbial cell wall components. Cooperates with TLR1 or TLR6 to mediate the innate immune response to bacterial lipoproteins or lipopeptides. Acts via MYD88 and TRAF6, leading to NF-kappa-B activation, cytokine secretion and the inflammatory response.</text>
</comment>
<keyword evidence="12 15" id="KW-0675">Receptor</keyword>
<proteinExistence type="inferred from homology"/>
<keyword evidence="21" id="KW-1185">Reference proteome</keyword>
<dbReference type="Gene3D" id="3.40.50.10140">
    <property type="entry name" value="Toll/interleukin-1 receptor homology (TIR) domain"/>
    <property type="match status" value="1"/>
</dbReference>
<dbReference type="SUPFAM" id="SSF52058">
    <property type="entry name" value="L domain-like"/>
    <property type="match status" value="1"/>
</dbReference>
<keyword evidence="3 15" id="KW-0399">Innate immunity</keyword>
<dbReference type="EMBL" id="CAUIWU010000006">
    <property type="protein sequence ID" value="CAJ1048267.1"/>
    <property type="molecule type" value="Genomic_DNA"/>
</dbReference>
<dbReference type="GO" id="GO:0045087">
    <property type="term" value="P:innate immune response"/>
    <property type="evidence" value="ECO:0007669"/>
    <property type="project" value="UniProtKB-UniRule"/>
</dbReference>
<protein>
    <recommendedName>
        <fullName evidence="15">Toll-like receptor 2</fullName>
    </recommendedName>
</protein>
<dbReference type="SMART" id="SM00369">
    <property type="entry name" value="LRR_TYP"/>
    <property type="match status" value="9"/>
</dbReference>
<evidence type="ECO:0000256" key="1">
    <source>
        <dbReference type="ARBA" id="ARBA00004479"/>
    </source>
</evidence>
<evidence type="ECO:0000256" key="7">
    <source>
        <dbReference type="ARBA" id="ARBA00022737"/>
    </source>
</evidence>
<keyword evidence="11 16" id="KW-1015">Disulfide bond</keyword>
<dbReference type="InterPro" id="IPR000157">
    <property type="entry name" value="TIR_dom"/>
</dbReference>
<dbReference type="InterPro" id="IPR017241">
    <property type="entry name" value="Toll-like_receptor"/>
</dbReference>
<evidence type="ECO:0000256" key="16">
    <source>
        <dbReference type="PIRSR" id="PIRSR037595-2"/>
    </source>
</evidence>
<keyword evidence="10 17" id="KW-0472">Membrane</keyword>
<dbReference type="PIRSF" id="PIRSF037595">
    <property type="entry name" value="Toll-like_receptor"/>
    <property type="match status" value="1"/>
</dbReference>
<keyword evidence="4" id="KW-0433">Leucine-rich repeat</keyword>
<reference evidence="20" key="1">
    <citation type="submission" date="2023-08" db="EMBL/GenBank/DDBJ databases">
        <authorList>
            <person name="Alioto T."/>
            <person name="Alioto T."/>
            <person name="Gomez Garrido J."/>
        </authorList>
    </citation>
    <scope>NUCLEOTIDE SEQUENCE</scope>
</reference>
<keyword evidence="5 17" id="KW-0812">Transmembrane</keyword>
<dbReference type="GO" id="GO:0043235">
    <property type="term" value="C:receptor complex"/>
    <property type="evidence" value="ECO:0007669"/>
    <property type="project" value="TreeGrafter"/>
</dbReference>
<dbReference type="Gene3D" id="3.80.10.10">
    <property type="entry name" value="Ribonuclease Inhibitor"/>
    <property type="match status" value="1"/>
</dbReference>
<feature type="disulfide bond" evidence="16">
    <location>
        <begin position="33"/>
        <end position="39"/>
    </location>
</feature>
<keyword evidence="13" id="KW-0325">Glycoprotein</keyword>
<evidence type="ECO:0000256" key="6">
    <source>
        <dbReference type="ARBA" id="ARBA00022729"/>
    </source>
</evidence>
<comment type="subcellular location">
    <subcellularLocation>
        <location evidence="1">Membrane</location>
        <topology evidence="1">Single-pass type I membrane protein</topology>
    </subcellularLocation>
</comment>
<keyword evidence="7" id="KW-0677">Repeat</keyword>
<evidence type="ECO:0000256" key="10">
    <source>
        <dbReference type="ARBA" id="ARBA00023136"/>
    </source>
</evidence>
<evidence type="ECO:0000313" key="20">
    <source>
        <dbReference type="EMBL" id="CAJ1048267.1"/>
    </source>
</evidence>
<dbReference type="InterPro" id="IPR001611">
    <property type="entry name" value="Leu-rich_rpt"/>
</dbReference>
<evidence type="ECO:0000256" key="15">
    <source>
        <dbReference type="PIRNR" id="PIRNR037595"/>
    </source>
</evidence>
<dbReference type="SMART" id="SM00255">
    <property type="entry name" value="TIR"/>
    <property type="match status" value="1"/>
</dbReference>
<dbReference type="PRINTS" id="PR01537">
    <property type="entry name" value="INTRLKN1R1F"/>
</dbReference>